<dbReference type="EMBL" id="JAPWTK010000546">
    <property type="protein sequence ID" value="KAJ8938593.1"/>
    <property type="molecule type" value="Genomic_DNA"/>
</dbReference>
<name>A0AAV8XKQ8_9CUCU</name>
<gene>
    <name evidence="1" type="ORF">NQ318_020855</name>
</gene>
<accession>A0AAV8XKQ8</accession>
<comment type="caution">
    <text evidence="1">The sequence shown here is derived from an EMBL/GenBank/DDBJ whole genome shotgun (WGS) entry which is preliminary data.</text>
</comment>
<reference evidence="1" key="1">
    <citation type="journal article" date="2023" name="Insect Mol. Biol.">
        <title>Genome sequencing provides insights into the evolution of gene families encoding plant cell wall-degrading enzymes in longhorned beetles.</title>
        <authorList>
            <person name="Shin N.R."/>
            <person name="Okamura Y."/>
            <person name="Kirsch R."/>
            <person name="Pauchet Y."/>
        </authorList>
    </citation>
    <scope>NUCLEOTIDE SEQUENCE</scope>
    <source>
        <strain evidence="1">AMC_N1</strain>
    </source>
</reference>
<organism evidence="1 2">
    <name type="scientific">Aromia moschata</name>
    <dbReference type="NCBI Taxonomy" id="1265417"/>
    <lineage>
        <taxon>Eukaryota</taxon>
        <taxon>Metazoa</taxon>
        <taxon>Ecdysozoa</taxon>
        <taxon>Arthropoda</taxon>
        <taxon>Hexapoda</taxon>
        <taxon>Insecta</taxon>
        <taxon>Pterygota</taxon>
        <taxon>Neoptera</taxon>
        <taxon>Endopterygota</taxon>
        <taxon>Coleoptera</taxon>
        <taxon>Polyphaga</taxon>
        <taxon>Cucujiformia</taxon>
        <taxon>Chrysomeloidea</taxon>
        <taxon>Cerambycidae</taxon>
        <taxon>Cerambycinae</taxon>
        <taxon>Callichromatini</taxon>
        <taxon>Aromia</taxon>
    </lineage>
</organism>
<evidence type="ECO:0000313" key="2">
    <source>
        <dbReference type="Proteomes" id="UP001162162"/>
    </source>
</evidence>
<keyword evidence="2" id="KW-1185">Reference proteome</keyword>
<dbReference type="AlphaFoldDB" id="A0AAV8XKQ8"/>
<dbReference type="Proteomes" id="UP001162162">
    <property type="component" value="Unassembled WGS sequence"/>
</dbReference>
<sequence>MHADHFYQKLVFAEEANVVIRIAQTEWRNVQSIILCSNTLCTDVMSSRELINRTLATLIDSLRMCDCPAQKERYVGNVVKATYAITYSY</sequence>
<protein>
    <submittedName>
        <fullName evidence="1">Uncharacterized protein</fullName>
    </submittedName>
</protein>
<proteinExistence type="predicted"/>
<evidence type="ECO:0000313" key="1">
    <source>
        <dbReference type="EMBL" id="KAJ8938593.1"/>
    </source>
</evidence>